<dbReference type="Pfam" id="PF01370">
    <property type="entry name" value="Epimerase"/>
    <property type="match status" value="1"/>
</dbReference>
<dbReference type="InterPro" id="IPR001509">
    <property type="entry name" value="Epimerase_deHydtase"/>
</dbReference>
<dbReference type="EMBL" id="ML978201">
    <property type="protein sequence ID" value="KAF2029433.1"/>
    <property type="molecule type" value="Genomic_DNA"/>
</dbReference>
<feature type="domain" description="NAD-dependent epimerase/dehydratase" evidence="1">
    <location>
        <begin position="5"/>
        <end position="236"/>
    </location>
</feature>
<evidence type="ECO:0000313" key="2">
    <source>
        <dbReference type="EMBL" id="KAF2029433.1"/>
    </source>
</evidence>
<name>A0A9P4LL47_9PLEO</name>
<dbReference type="PANTHER" id="PTHR48079">
    <property type="entry name" value="PROTEIN YEEZ"/>
    <property type="match status" value="1"/>
</dbReference>
<keyword evidence="3" id="KW-1185">Reference proteome</keyword>
<dbReference type="InterPro" id="IPR051783">
    <property type="entry name" value="NAD(P)-dependent_oxidoreduct"/>
</dbReference>
<dbReference type="GO" id="GO:0004029">
    <property type="term" value="F:aldehyde dehydrogenase (NAD+) activity"/>
    <property type="evidence" value="ECO:0007669"/>
    <property type="project" value="TreeGrafter"/>
</dbReference>
<dbReference type="SUPFAM" id="SSF51735">
    <property type="entry name" value="NAD(P)-binding Rossmann-fold domains"/>
    <property type="match status" value="1"/>
</dbReference>
<evidence type="ECO:0000313" key="3">
    <source>
        <dbReference type="Proteomes" id="UP000799777"/>
    </source>
</evidence>
<evidence type="ECO:0000259" key="1">
    <source>
        <dbReference type="Pfam" id="PF01370"/>
    </source>
</evidence>
<reference evidence="2" key="1">
    <citation type="journal article" date="2020" name="Stud. Mycol.">
        <title>101 Dothideomycetes genomes: a test case for predicting lifestyles and emergence of pathogens.</title>
        <authorList>
            <person name="Haridas S."/>
            <person name="Albert R."/>
            <person name="Binder M."/>
            <person name="Bloem J."/>
            <person name="Labutti K."/>
            <person name="Salamov A."/>
            <person name="Andreopoulos B."/>
            <person name="Baker S."/>
            <person name="Barry K."/>
            <person name="Bills G."/>
            <person name="Bluhm B."/>
            <person name="Cannon C."/>
            <person name="Castanera R."/>
            <person name="Culley D."/>
            <person name="Daum C."/>
            <person name="Ezra D."/>
            <person name="Gonzalez J."/>
            <person name="Henrissat B."/>
            <person name="Kuo A."/>
            <person name="Liang C."/>
            <person name="Lipzen A."/>
            <person name="Lutzoni F."/>
            <person name="Magnuson J."/>
            <person name="Mondo S."/>
            <person name="Nolan M."/>
            <person name="Ohm R."/>
            <person name="Pangilinan J."/>
            <person name="Park H.-J."/>
            <person name="Ramirez L."/>
            <person name="Alfaro M."/>
            <person name="Sun H."/>
            <person name="Tritt A."/>
            <person name="Yoshinaga Y."/>
            <person name="Zwiers L.-H."/>
            <person name="Turgeon B."/>
            <person name="Goodwin S."/>
            <person name="Spatafora J."/>
            <person name="Crous P."/>
            <person name="Grigoriev I."/>
        </authorList>
    </citation>
    <scope>NUCLEOTIDE SEQUENCE</scope>
    <source>
        <strain evidence="2">CBS 110217</strain>
    </source>
</reference>
<dbReference type="OrthoDB" id="10262413at2759"/>
<dbReference type="InterPro" id="IPR036291">
    <property type="entry name" value="NAD(P)-bd_dom_sf"/>
</dbReference>
<proteinExistence type="predicted"/>
<comment type="caution">
    <text evidence="2">The sequence shown here is derived from an EMBL/GenBank/DDBJ whole genome shotgun (WGS) entry which is preliminary data.</text>
</comment>
<dbReference type="Gene3D" id="3.40.50.720">
    <property type="entry name" value="NAD(P)-binding Rossmann-like Domain"/>
    <property type="match status" value="1"/>
</dbReference>
<sequence length="351" mass="38056">MSHSILLTGASGYLGGSLLTYLHTHRAALPPHKTLYALVRTPEQGEAVKSYGAVPLYLDLQDEDAVTKAILDAEITIVYFLIDALKSDAQLRLIKALGEVKKQTGLATHFLHTSGAKIFSQHAGFPTDRKISDADPELFAQSKQVEPPFNIMKTAVRTNQEVVETAEKYGVRSYIFIPCIVYGQGSGFGNKISIQTVAVVKAAKGVGAVYDINPENYTWPVCHIEDNTALYASLLATILLGDNPGHGKNGYYLASSGSVAWRDIYIAMAKALAKRQVVKSDKIEKADDAALEEIGKALGCPIDFVGVQFGGKCTLTADHGHSVSWRAKYNADHVLEAADAEIELILKHLKD</sequence>
<dbReference type="Proteomes" id="UP000799777">
    <property type="component" value="Unassembled WGS sequence"/>
</dbReference>
<gene>
    <name evidence="2" type="ORF">EK21DRAFT_67794</name>
</gene>
<accession>A0A9P4LL47</accession>
<dbReference type="PANTHER" id="PTHR48079:SF6">
    <property type="entry name" value="NAD(P)-BINDING DOMAIN-CONTAINING PROTEIN-RELATED"/>
    <property type="match status" value="1"/>
</dbReference>
<protein>
    <submittedName>
        <fullName evidence="2">NAD(P)-binding protein</fullName>
    </submittedName>
</protein>
<dbReference type="GO" id="GO:0005737">
    <property type="term" value="C:cytoplasm"/>
    <property type="evidence" value="ECO:0007669"/>
    <property type="project" value="TreeGrafter"/>
</dbReference>
<dbReference type="AlphaFoldDB" id="A0A9P4LL47"/>
<organism evidence="2 3">
    <name type="scientific">Setomelanomma holmii</name>
    <dbReference type="NCBI Taxonomy" id="210430"/>
    <lineage>
        <taxon>Eukaryota</taxon>
        <taxon>Fungi</taxon>
        <taxon>Dikarya</taxon>
        <taxon>Ascomycota</taxon>
        <taxon>Pezizomycotina</taxon>
        <taxon>Dothideomycetes</taxon>
        <taxon>Pleosporomycetidae</taxon>
        <taxon>Pleosporales</taxon>
        <taxon>Pleosporineae</taxon>
        <taxon>Phaeosphaeriaceae</taxon>
        <taxon>Setomelanomma</taxon>
    </lineage>
</organism>